<protein>
    <submittedName>
        <fullName evidence="2">MarR family transcriptional regulator</fullName>
    </submittedName>
</protein>
<dbReference type="AlphaFoldDB" id="A0A917IWU4"/>
<feature type="domain" description="HTH marR-type" evidence="1">
    <location>
        <begin position="23"/>
        <end position="159"/>
    </location>
</feature>
<dbReference type="InterPro" id="IPR036390">
    <property type="entry name" value="WH_DNA-bd_sf"/>
</dbReference>
<evidence type="ECO:0000313" key="2">
    <source>
        <dbReference type="EMBL" id="GGH66239.1"/>
    </source>
</evidence>
<dbReference type="GO" id="GO:0006950">
    <property type="term" value="P:response to stress"/>
    <property type="evidence" value="ECO:0007669"/>
    <property type="project" value="TreeGrafter"/>
</dbReference>
<dbReference type="InterPro" id="IPR036388">
    <property type="entry name" value="WH-like_DNA-bd_sf"/>
</dbReference>
<dbReference type="RefSeq" id="WP_188360258.1">
    <property type="nucleotide sequence ID" value="NZ_BMDC01000004.1"/>
</dbReference>
<proteinExistence type="predicted"/>
<dbReference type="SUPFAM" id="SSF46785">
    <property type="entry name" value="Winged helix' DNA-binding domain"/>
    <property type="match status" value="1"/>
</dbReference>
<dbReference type="InterPro" id="IPR000835">
    <property type="entry name" value="HTH_MarR-typ"/>
</dbReference>
<keyword evidence="3" id="KW-1185">Reference proteome</keyword>
<dbReference type="PRINTS" id="PR00598">
    <property type="entry name" value="HTHMARR"/>
</dbReference>
<organism evidence="2 3">
    <name type="scientific">Rothia aerolata</name>
    <dbReference type="NCBI Taxonomy" id="1812262"/>
    <lineage>
        <taxon>Bacteria</taxon>
        <taxon>Bacillati</taxon>
        <taxon>Actinomycetota</taxon>
        <taxon>Actinomycetes</taxon>
        <taxon>Micrococcales</taxon>
        <taxon>Micrococcaceae</taxon>
        <taxon>Rothia</taxon>
    </lineage>
</organism>
<dbReference type="InterPro" id="IPR039422">
    <property type="entry name" value="MarR/SlyA-like"/>
</dbReference>
<reference evidence="2 3" key="1">
    <citation type="journal article" date="2014" name="Int. J. Syst. Evol. Microbiol.">
        <title>Complete genome sequence of Corynebacterium casei LMG S-19264T (=DSM 44701T), isolated from a smear-ripened cheese.</title>
        <authorList>
            <consortium name="US DOE Joint Genome Institute (JGI-PGF)"/>
            <person name="Walter F."/>
            <person name="Albersmeier A."/>
            <person name="Kalinowski J."/>
            <person name="Ruckert C."/>
        </authorList>
    </citation>
    <scope>NUCLEOTIDE SEQUENCE [LARGE SCALE GENOMIC DNA]</scope>
    <source>
        <strain evidence="2 3">CCM 8669</strain>
    </source>
</reference>
<dbReference type="GO" id="GO:0003700">
    <property type="term" value="F:DNA-binding transcription factor activity"/>
    <property type="evidence" value="ECO:0007669"/>
    <property type="project" value="InterPro"/>
</dbReference>
<evidence type="ECO:0000313" key="3">
    <source>
        <dbReference type="Proteomes" id="UP000600171"/>
    </source>
</evidence>
<comment type="caution">
    <text evidence="2">The sequence shown here is derived from an EMBL/GenBank/DDBJ whole genome shotgun (WGS) entry which is preliminary data.</text>
</comment>
<name>A0A917IWU4_9MICC</name>
<dbReference type="PROSITE" id="PS50995">
    <property type="entry name" value="HTH_MARR_2"/>
    <property type="match status" value="1"/>
</dbReference>
<dbReference type="PANTHER" id="PTHR33164:SF101">
    <property type="entry name" value="TRANSCRIPTIONAL REPRESSOR MPRA"/>
    <property type="match status" value="1"/>
</dbReference>
<sequence length="169" mass="19108">MIDARTFGELSERRLREEIPSIDPRLNTVLVQLNRTSSNLISEFESKVHKSLNLTWSGYRLLFVLWVMGDIEPVRAAEFTNTSRASVSSLSSSFEKRGLLTRSPSPDDGRSIVLSLTDEGRRLVKAAVEQQERLQRKLLADFTDSEQEILSILLNKLSLSRSIERESGA</sequence>
<dbReference type="Gene3D" id="1.10.10.10">
    <property type="entry name" value="Winged helix-like DNA-binding domain superfamily/Winged helix DNA-binding domain"/>
    <property type="match status" value="1"/>
</dbReference>
<dbReference type="Pfam" id="PF01047">
    <property type="entry name" value="MarR"/>
    <property type="match status" value="1"/>
</dbReference>
<gene>
    <name evidence="2" type="ORF">GCM10007359_20270</name>
</gene>
<dbReference type="Proteomes" id="UP000600171">
    <property type="component" value="Unassembled WGS sequence"/>
</dbReference>
<dbReference type="EMBL" id="BMDC01000004">
    <property type="protein sequence ID" value="GGH66239.1"/>
    <property type="molecule type" value="Genomic_DNA"/>
</dbReference>
<dbReference type="PANTHER" id="PTHR33164">
    <property type="entry name" value="TRANSCRIPTIONAL REGULATOR, MARR FAMILY"/>
    <property type="match status" value="1"/>
</dbReference>
<evidence type="ECO:0000259" key="1">
    <source>
        <dbReference type="PROSITE" id="PS50995"/>
    </source>
</evidence>
<dbReference type="SMART" id="SM00347">
    <property type="entry name" value="HTH_MARR"/>
    <property type="match status" value="1"/>
</dbReference>
<accession>A0A917IWU4</accession>